<name>A0A1U9KRI2_9PROT</name>
<dbReference type="PANTHER" id="PTHR13822:SF10">
    <property type="entry name" value="ATP SYNTHASE EPSILON CHAIN, CHLOROPLASTIC"/>
    <property type="match status" value="1"/>
</dbReference>
<evidence type="ECO:0000313" key="13">
    <source>
        <dbReference type="Proteomes" id="UP000188604"/>
    </source>
</evidence>
<organism evidence="12 13">
    <name type="scientific">Neoasaia chiangmaiensis</name>
    <dbReference type="NCBI Taxonomy" id="320497"/>
    <lineage>
        <taxon>Bacteria</taxon>
        <taxon>Pseudomonadati</taxon>
        <taxon>Pseudomonadota</taxon>
        <taxon>Alphaproteobacteria</taxon>
        <taxon>Acetobacterales</taxon>
        <taxon>Acetobacteraceae</taxon>
        <taxon>Neoasaia</taxon>
    </lineage>
</organism>
<keyword evidence="6 10" id="KW-0406">Ion transport</keyword>
<dbReference type="Pfam" id="PF02823">
    <property type="entry name" value="ATP-synt_DE_N"/>
    <property type="match status" value="1"/>
</dbReference>
<dbReference type="GO" id="GO:0045259">
    <property type="term" value="C:proton-transporting ATP synthase complex"/>
    <property type="evidence" value="ECO:0007669"/>
    <property type="project" value="UniProtKB-KW"/>
</dbReference>
<protein>
    <recommendedName>
        <fullName evidence="10">ATP synthase epsilon chain</fullName>
    </recommendedName>
    <alternativeName>
        <fullName evidence="10">ATP synthase F1 sector epsilon subunit</fullName>
    </alternativeName>
    <alternativeName>
        <fullName evidence="10">F-ATPase epsilon subunit</fullName>
    </alternativeName>
</protein>
<dbReference type="InterPro" id="IPR036771">
    <property type="entry name" value="ATPsynth_dsu/esu_N"/>
</dbReference>
<evidence type="ECO:0000256" key="4">
    <source>
        <dbReference type="ARBA" id="ARBA00022448"/>
    </source>
</evidence>
<dbReference type="PANTHER" id="PTHR13822">
    <property type="entry name" value="ATP SYNTHASE DELTA/EPSILON CHAIN"/>
    <property type="match status" value="1"/>
</dbReference>
<dbReference type="EMBL" id="CP014691">
    <property type="protein sequence ID" value="AQS88423.1"/>
    <property type="molecule type" value="Genomic_DNA"/>
</dbReference>
<dbReference type="OrthoDB" id="9799969at2"/>
<dbReference type="GO" id="GO:0046933">
    <property type="term" value="F:proton-transporting ATP synthase activity, rotational mechanism"/>
    <property type="evidence" value="ECO:0007669"/>
    <property type="project" value="UniProtKB-UniRule"/>
</dbReference>
<keyword evidence="7 10" id="KW-0472">Membrane</keyword>
<evidence type="ECO:0000256" key="3">
    <source>
        <dbReference type="ARBA" id="ARBA00005712"/>
    </source>
</evidence>
<evidence type="ECO:0000256" key="9">
    <source>
        <dbReference type="ARBA" id="ARBA00023310"/>
    </source>
</evidence>
<keyword evidence="5 10" id="KW-0375">Hydrogen ion transport</keyword>
<dbReference type="GO" id="GO:0005524">
    <property type="term" value="F:ATP binding"/>
    <property type="evidence" value="ECO:0007669"/>
    <property type="project" value="UniProtKB-UniRule"/>
</dbReference>
<dbReference type="RefSeq" id="WP_077807453.1">
    <property type="nucleotide sequence ID" value="NZ_BJXS01000003.1"/>
</dbReference>
<evidence type="ECO:0000256" key="8">
    <source>
        <dbReference type="ARBA" id="ARBA00023196"/>
    </source>
</evidence>
<evidence type="ECO:0000256" key="6">
    <source>
        <dbReference type="ARBA" id="ARBA00023065"/>
    </source>
</evidence>
<keyword evidence="8 10" id="KW-0139">CF(1)</keyword>
<accession>A0A1U9KRI2</accession>
<dbReference type="GO" id="GO:0012505">
    <property type="term" value="C:endomembrane system"/>
    <property type="evidence" value="ECO:0007669"/>
    <property type="project" value="UniProtKB-SubCell"/>
</dbReference>
<keyword evidence="10" id="KW-1003">Cell membrane</keyword>
<evidence type="ECO:0000256" key="11">
    <source>
        <dbReference type="RuleBase" id="RU003656"/>
    </source>
</evidence>
<comment type="function">
    <text evidence="1 10">Produces ATP from ADP in the presence of a proton gradient across the membrane.</text>
</comment>
<evidence type="ECO:0000313" key="12">
    <source>
        <dbReference type="EMBL" id="AQS88423.1"/>
    </source>
</evidence>
<dbReference type="HAMAP" id="MF_00530">
    <property type="entry name" value="ATP_synth_epsil_bac"/>
    <property type="match status" value="1"/>
</dbReference>
<evidence type="ECO:0000256" key="10">
    <source>
        <dbReference type="HAMAP-Rule" id="MF_00530"/>
    </source>
</evidence>
<evidence type="ECO:0000256" key="7">
    <source>
        <dbReference type="ARBA" id="ARBA00023136"/>
    </source>
</evidence>
<dbReference type="InterPro" id="IPR001469">
    <property type="entry name" value="ATP_synth_F1_dsu/esu"/>
</dbReference>
<dbReference type="SUPFAM" id="SSF51344">
    <property type="entry name" value="Epsilon subunit of F1F0-ATP synthase N-terminal domain"/>
    <property type="match status" value="1"/>
</dbReference>
<dbReference type="AlphaFoldDB" id="A0A1U9KRI2"/>
<dbReference type="STRING" id="320497.A0U93_11275"/>
<proteinExistence type="inferred from homology"/>
<comment type="similarity">
    <text evidence="3 10 11">Belongs to the ATPase epsilon chain family.</text>
</comment>
<dbReference type="NCBIfam" id="TIGR01216">
    <property type="entry name" value="ATP_synt_epsi"/>
    <property type="match status" value="1"/>
</dbReference>
<keyword evidence="9 10" id="KW-0066">ATP synthesis</keyword>
<evidence type="ECO:0000256" key="5">
    <source>
        <dbReference type="ARBA" id="ARBA00022781"/>
    </source>
</evidence>
<keyword evidence="13" id="KW-1185">Reference proteome</keyword>
<reference evidence="12 13" key="1">
    <citation type="submission" date="2016-03" db="EMBL/GenBank/DDBJ databases">
        <title>Acetic acid bacteria sequencing.</title>
        <authorList>
            <person name="Brandt J."/>
            <person name="Jakob F."/>
            <person name="Vogel R.F."/>
        </authorList>
    </citation>
    <scope>NUCLEOTIDE SEQUENCE [LARGE SCALE GENOMIC DNA]</scope>
    <source>
        <strain evidence="12 13">NBRC 101099</strain>
    </source>
</reference>
<evidence type="ECO:0000256" key="1">
    <source>
        <dbReference type="ARBA" id="ARBA00003543"/>
    </source>
</evidence>
<comment type="subunit">
    <text evidence="10 11">F-type ATPases have 2 components, CF(1) - the catalytic core - and CF(0) - the membrane proton channel. CF(1) has five subunits: alpha(3), beta(3), gamma(1), delta(1), epsilon(1). CF(0) has three main subunits: a, b and c.</text>
</comment>
<sequence length="139" mass="15062">MPLQVEIISPEKVLFRREVDMAVMPGSEGDIAAMPDHAPLMLALRGGVVSIYAGDRITDQFFVGGGFADMTADRCTILADEALPVSEISVDDARSRLAELETSFANVTAEDVTLQDTMSRRIQSVRAEIEAAETSHPTH</sequence>
<dbReference type="Proteomes" id="UP000188604">
    <property type="component" value="Chromosome"/>
</dbReference>
<dbReference type="KEGG" id="nch:A0U93_11275"/>
<dbReference type="Gene3D" id="2.60.15.10">
    <property type="entry name" value="F0F1 ATP synthase delta/epsilon subunit, N-terminal"/>
    <property type="match status" value="1"/>
</dbReference>
<keyword evidence="4 10" id="KW-0813">Transport</keyword>
<dbReference type="CDD" id="cd12152">
    <property type="entry name" value="F1-ATPase_delta"/>
    <property type="match status" value="1"/>
</dbReference>
<dbReference type="InterPro" id="IPR020546">
    <property type="entry name" value="ATP_synth_F1_dsu/esu_N"/>
</dbReference>
<comment type="subcellular location">
    <subcellularLocation>
        <location evidence="10">Cell membrane</location>
        <topology evidence="10">Peripheral membrane protein</topology>
    </subcellularLocation>
    <subcellularLocation>
        <location evidence="2">Endomembrane system</location>
        <topology evidence="2">Peripheral membrane protein</topology>
    </subcellularLocation>
</comment>
<evidence type="ECO:0000256" key="2">
    <source>
        <dbReference type="ARBA" id="ARBA00004184"/>
    </source>
</evidence>
<gene>
    <name evidence="10" type="primary">atpC</name>
    <name evidence="12" type="ORF">A0U93_11275</name>
</gene>
<dbReference type="GO" id="GO:0005886">
    <property type="term" value="C:plasma membrane"/>
    <property type="evidence" value="ECO:0007669"/>
    <property type="project" value="UniProtKB-SubCell"/>
</dbReference>